<keyword evidence="9" id="KW-0804">Transcription</keyword>
<evidence type="ECO:0000256" key="6">
    <source>
        <dbReference type="ARBA" id="ARBA00023125"/>
    </source>
</evidence>
<sequence>MAVLHEGNQLAVPPLNTLPIGYRFRPTDEELINHYLCLKINGCEEKVGVIREVDICKFEPWDLPDLSLVESNDNEWFYFCPIDRKYQNGQRLNRATERGYWKATGKDRTIATRKGAKIGMKKTLVYYIGRAPKGKRTNWVVHEYRATDKSLDGSHPGQGAFVLCRLFKKNELKQDENVESSHLDEVELVSSPAVGKSPIDDELSEAVAPSPIMESDSSKSNPQKTSGGKTHDARLPIDSRGNSCTAGDTEDPMLDITSVAPDPELEELLDIFFEHSPEPLDWNFFSPLHSPPLHSQLQVDFGSSDLHGPVTNEISCDQKDAQCQNGLNALNTNEFFNSILVSSDEISYEDPGLELRSDLFASNNINIITREPVKDSGTSSQSKSEVTQEPVRTDLFEPELLLGNSGETAVMREVNSVAPAVEQAFATPYVCNDHSTGNLNVLKNGHPGEVFLSAGSGGMQVHSSLNLDESNSYSNVGTDSGFGIIRRTRQMQNQPDDGQLGSGTQGSTGRRIRYQLKLQAGRIECRMPTDSDQGGANHEGLLTAYESEKISTEDSSTAPAISGDETQDTVSKEFKGDGLMAEDLNGKVKDTDDFPICEDSKIGAMCLFSLNFYISKVLMVVSVLIVFLGVLGCFRLR</sequence>
<evidence type="ECO:0000256" key="11">
    <source>
        <dbReference type="SAM" id="MobiDB-lite"/>
    </source>
</evidence>
<comment type="caution">
    <text evidence="14">The sequence shown here is derived from an EMBL/GenBank/DDBJ whole genome shotgun (WGS) entry which is preliminary data.</text>
</comment>
<dbReference type="SMR" id="A0A2G2ZD20"/>
<evidence type="ECO:0000256" key="7">
    <source>
        <dbReference type="ARBA" id="ARBA00023136"/>
    </source>
</evidence>
<name>A0A2G2ZD20_CAPAN</name>
<evidence type="ECO:0000256" key="2">
    <source>
        <dbReference type="ARBA" id="ARBA00004167"/>
    </source>
</evidence>
<feature type="region of interest" description="Disordered" evidence="11">
    <location>
        <begin position="209"/>
        <end position="254"/>
    </location>
</feature>
<feature type="transmembrane region" description="Helical" evidence="12">
    <location>
        <begin position="612"/>
        <end position="634"/>
    </location>
</feature>
<dbReference type="FunFam" id="2.170.150.80:FF:000002">
    <property type="entry name" value="Nac domain-containing protein 86"/>
    <property type="match status" value="1"/>
</dbReference>
<dbReference type="InterPro" id="IPR036093">
    <property type="entry name" value="NAC_dom_sf"/>
</dbReference>
<protein>
    <submittedName>
        <fullName evidence="14">Protein NTM1-like 9</fullName>
    </submittedName>
</protein>
<dbReference type="GO" id="GO:0016020">
    <property type="term" value="C:membrane"/>
    <property type="evidence" value="ECO:0007669"/>
    <property type="project" value="UniProtKB-SubCell"/>
</dbReference>
<dbReference type="PROSITE" id="PS51005">
    <property type="entry name" value="NAC"/>
    <property type="match status" value="1"/>
</dbReference>
<dbReference type="GO" id="GO:0006355">
    <property type="term" value="P:regulation of DNA-templated transcription"/>
    <property type="evidence" value="ECO:0007669"/>
    <property type="project" value="InterPro"/>
</dbReference>
<evidence type="ECO:0000256" key="3">
    <source>
        <dbReference type="ARBA" id="ARBA00022692"/>
    </source>
</evidence>
<feature type="region of interest" description="Disordered" evidence="11">
    <location>
        <begin position="490"/>
        <end position="509"/>
    </location>
</feature>
<feature type="compositionally biased region" description="Polar residues" evidence="11">
    <location>
        <begin position="218"/>
        <end position="228"/>
    </location>
</feature>
<reference evidence="14 15" key="1">
    <citation type="journal article" date="2014" name="Nat. Genet.">
        <title>Genome sequence of the hot pepper provides insights into the evolution of pungency in Capsicum species.</title>
        <authorList>
            <person name="Kim S."/>
            <person name="Park M."/>
            <person name="Yeom S.I."/>
            <person name="Kim Y.M."/>
            <person name="Lee J.M."/>
            <person name="Lee H.A."/>
            <person name="Seo E."/>
            <person name="Choi J."/>
            <person name="Cheong K."/>
            <person name="Kim K.T."/>
            <person name="Jung K."/>
            <person name="Lee G.W."/>
            <person name="Oh S.K."/>
            <person name="Bae C."/>
            <person name="Kim S.B."/>
            <person name="Lee H.Y."/>
            <person name="Kim S.Y."/>
            <person name="Kim M.S."/>
            <person name="Kang B.C."/>
            <person name="Jo Y.D."/>
            <person name="Yang H.B."/>
            <person name="Jeong H.J."/>
            <person name="Kang W.H."/>
            <person name="Kwon J.K."/>
            <person name="Shin C."/>
            <person name="Lim J.Y."/>
            <person name="Park J.H."/>
            <person name="Huh J.H."/>
            <person name="Kim J.S."/>
            <person name="Kim B.D."/>
            <person name="Cohen O."/>
            <person name="Paran I."/>
            <person name="Suh M.C."/>
            <person name="Lee S.B."/>
            <person name="Kim Y.K."/>
            <person name="Shin Y."/>
            <person name="Noh S.J."/>
            <person name="Park J."/>
            <person name="Seo Y.S."/>
            <person name="Kwon S.Y."/>
            <person name="Kim H.A."/>
            <person name="Park J.M."/>
            <person name="Kim H.J."/>
            <person name="Choi S.B."/>
            <person name="Bosland P.W."/>
            <person name="Reeves G."/>
            <person name="Jo S.H."/>
            <person name="Lee B.W."/>
            <person name="Cho H.T."/>
            <person name="Choi H.S."/>
            <person name="Lee M.S."/>
            <person name="Yu Y."/>
            <person name="Do Choi Y."/>
            <person name="Park B.S."/>
            <person name="van Deynze A."/>
            <person name="Ashrafi H."/>
            <person name="Hill T."/>
            <person name="Kim W.T."/>
            <person name="Pai H.S."/>
            <person name="Ahn H.K."/>
            <person name="Yeam I."/>
            <person name="Giovannoni J.J."/>
            <person name="Rose J.K."/>
            <person name="Sorensen I."/>
            <person name="Lee S.J."/>
            <person name="Kim R.W."/>
            <person name="Choi I.Y."/>
            <person name="Choi B.S."/>
            <person name="Lim J.S."/>
            <person name="Lee Y.H."/>
            <person name="Choi D."/>
        </authorList>
    </citation>
    <scope>NUCLEOTIDE SEQUENCE [LARGE SCALE GENOMIC DNA]</scope>
    <source>
        <strain evidence="15">cv. CM334</strain>
    </source>
</reference>
<dbReference type="OMA" id="TRTHWVI"/>
<evidence type="ECO:0000256" key="10">
    <source>
        <dbReference type="ARBA" id="ARBA00023242"/>
    </source>
</evidence>
<dbReference type="Proteomes" id="UP000222542">
    <property type="component" value="Unassembled WGS sequence"/>
</dbReference>
<dbReference type="STRING" id="4072.A0A2G2ZD20"/>
<accession>A0A2G2ZD20</accession>
<keyword evidence="10" id="KW-0539">Nucleus</keyword>
<evidence type="ECO:0000313" key="14">
    <source>
        <dbReference type="EMBL" id="PHT79900.1"/>
    </source>
</evidence>
<evidence type="ECO:0000256" key="8">
    <source>
        <dbReference type="ARBA" id="ARBA00023159"/>
    </source>
</evidence>
<dbReference type="SUPFAM" id="SSF101941">
    <property type="entry name" value="NAC domain"/>
    <property type="match status" value="1"/>
</dbReference>
<dbReference type="GO" id="GO:0005634">
    <property type="term" value="C:nucleus"/>
    <property type="evidence" value="ECO:0007669"/>
    <property type="project" value="UniProtKB-SubCell"/>
</dbReference>
<feature type="compositionally biased region" description="Polar residues" evidence="11">
    <location>
        <begin position="376"/>
        <end position="387"/>
    </location>
</feature>
<organism evidence="14 15">
    <name type="scientific">Capsicum annuum</name>
    <name type="common">Capsicum pepper</name>
    <dbReference type="NCBI Taxonomy" id="4072"/>
    <lineage>
        <taxon>Eukaryota</taxon>
        <taxon>Viridiplantae</taxon>
        <taxon>Streptophyta</taxon>
        <taxon>Embryophyta</taxon>
        <taxon>Tracheophyta</taxon>
        <taxon>Spermatophyta</taxon>
        <taxon>Magnoliopsida</taxon>
        <taxon>eudicotyledons</taxon>
        <taxon>Gunneridae</taxon>
        <taxon>Pentapetalae</taxon>
        <taxon>asterids</taxon>
        <taxon>lamiids</taxon>
        <taxon>Solanales</taxon>
        <taxon>Solanaceae</taxon>
        <taxon>Solanoideae</taxon>
        <taxon>Capsiceae</taxon>
        <taxon>Capsicum</taxon>
    </lineage>
</organism>
<keyword evidence="15" id="KW-1185">Reference proteome</keyword>
<comment type="subcellular location">
    <subcellularLocation>
        <location evidence="2">Membrane</location>
        <topology evidence="2">Single-pass membrane protein</topology>
    </subcellularLocation>
    <subcellularLocation>
        <location evidence="1">Nucleus</location>
    </subcellularLocation>
</comment>
<proteinExistence type="predicted"/>
<feature type="region of interest" description="Disordered" evidence="11">
    <location>
        <begin position="371"/>
        <end position="390"/>
    </location>
</feature>
<keyword evidence="3 12" id="KW-0812">Transmembrane</keyword>
<keyword evidence="5" id="KW-0805">Transcription regulation</keyword>
<dbReference type="GO" id="GO:0000976">
    <property type="term" value="F:transcription cis-regulatory region binding"/>
    <property type="evidence" value="ECO:0007669"/>
    <property type="project" value="UniProtKB-ARBA"/>
</dbReference>
<keyword evidence="6" id="KW-0238">DNA-binding</keyword>
<dbReference type="Gene3D" id="2.170.150.80">
    <property type="entry name" value="NAC domain"/>
    <property type="match status" value="1"/>
</dbReference>
<keyword evidence="4 12" id="KW-1133">Transmembrane helix</keyword>
<evidence type="ECO:0000256" key="4">
    <source>
        <dbReference type="ARBA" id="ARBA00022989"/>
    </source>
</evidence>
<keyword evidence="7 12" id="KW-0472">Membrane</keyword>
<feature type="domain" description="NAC" evidence="13">
    <location>
        <begin position="18"/>
        <end position="169"/>
    </location>
</feature>
<dbReference type="PANTHER" id="PTHR31744:SF216">
    <property type="entry name" value="NAC TRANSCRIPTION FACTOR"/>
    <property type="match status" value="1"/>
</dbReference>
<dbReference type="Pfam" id="PF02365">
    <property type="entry name" value="NAM"/>
    <property type="match status" value="1"/>
</dbReference>
<feature type="region of interest" description="Disordered" evidence="11">
    <location>
        <begin position="549"/>
        <end position="569"/>
    </location>
</feature>
<dbReference type="OrthoDB" id="737278at2759"/>
<evidence type="ECO:0000256" key="5">
    <source>
        <dbReference type="ARBA" id="ARBA00023015"/>
    </source>
</evidence>
<evidence type="ECO:0000313" key="15">
    <source>
        <dbReference type="Proteomes" id="UP000222542"/>
    </source>
</evidence>
<dbReference type="Gramene" id="PHT79900">
    <property type="protein sequence ID" value="PHT79900"/>
    <property type="gene ID" value="T459_17952"/>
</dbReference>
<evidence type="ECO:0000259" key="13">
    <source>
        <dbReference type="PROSITE" id="PS51005"/>
    </source>
</evidence>
<dbReference type="PANTHER" id="PTHR31744">
    <property type="entry name" value="PROTEIN CUP-SHAPED COTYLEDON 2-RELATED"/>
    <property type="match status" value="1"/>
</dbReference>
<dbReference type="AlphaFoldDB" id="A0A2G2ZD20"/>
<evidence type="ECO:0000256" key="9">
    <source>
        <dbReference type="ARBA" id="ARBA00023163"/>
    </source>
</evidence>
<evidence type="ECO:0000256" key="1">
    <source>
        <dbReference type="ARBA" id="ARBA00004123"/>
    </source>
</evidence>
<reference evidence="14 15" key="2">
    <citation type="journal article" date="2017" name="Genome Biol.">
        <title>New reference genome sequences of hot pepper reveal the massive evolution of plant disease-resistance genes by retroduplication.</title>
        <authorList>
            <person name="Kim S."/>
            <person name="Park J."/>
            <person name="Yeom S.I."/>
            <person name="Kim Y.M."/>
            <person name="Seo E."/>
            <person name="Kim K.T."/>
            <person name="Kim M.S."/>
            <person name="Lee J.M."/>
            <person name="Cheong K."/>
            <person name="Shin H.S."/>
            <person name="Kim S.B."/>
            <person name="Han K."/>
            <person name="Lee J."/>
            <person name="Park M."/>
            <person name="Lee H.A."/>
            <person name="Lee H.Y."/>
            <person name="Lee Y."/>
            <person name="Oh S."/>
            <person name="Lee J.H."/>
            <person name="Choi E."/>
            <person name="Choi E."/>
            <person name="Lee S.E."/>
            <person name="Jeon J."/>
            <person name="Kim H."/>
            <person name="Choi G."/>
            <person name="Song H."/>
            <person name="Lee J."/>
            <person name="Lee S.C."/>
            <person name="Kwon J.K."/>
            <person name="Lee H.Y."/>
            <person name="Koo N."/>
            <person name="Hong Y."/>
            <person name="Kim R.W."/>
            <person name="Kang W.H."/>
            <person name="Huh J.H."/>
            <person name="Kang B.C."/>
            <person name="Yang T.J."/>
            <person name="Lee Y.H."/>
            <person name="Bennetzen J.L."/>
            <person name="Choi D."/>
        </authorList>
    </citation>
    <scope>NUCLEOTIDE SEQUENCE [LARGE SCALE GENOMIC DNA]</scope>
    <source>
        <strain evidence="15">cv. CM334</strain>
    </source>
</reference>
<dbReference type="InterPro" id="IPR003441">
    <property type="entry name" value="NAC-dom"/>
</dbReference>
<dbReference type="EMBL" id="AYRZ02000006">
    <property type="protein sequence ID" value="PHT79900.1"/>
    <property type="molecule type" value="Genomic_DNA"/>
</dbReference>
<keyword evidence="8" id="KW-0010">Activator</keyword>
<evidence type="ECO:0000256" key="12">
    <source>
        <dbReference type="SAM" id="Phobius"/>
    </source>
</evidence>
<gene>
    <name evidence="14" type="ORF">T459_17952</name>
</gene>